<evidence type="ECO:0000256" key="1">
    <source>
        <dbReference type="SAM" id="Phobius"/>
    </source>
</evidence>
<dbReference type="Proteomes" id="UP000628448">
    <property type="component" value="Unassembled WGS sequence"/>
</dbReference>
<organism evidence="2 3">
    <name type="scientific">Panacibacter microcysteis</name>
    <dbReference type="NCBI Taxonomy" id="2793269"/>
    <lineage>
        <taxon>Bacteria</taxon>
        <taxon>Pseudomonadati</taxon>
        <taxon>Bacteroidota</taxon>
        <taxon>Chitinophagia</taxon>
        <taxon>Chitinophagales</taxon>
        <taxon>Chitinophagaceae</taxon>
        <taxon>Panacibacter</taxon>
    </lineage>
</organism>
<accession>A0A931GV56</accession>
<dbReference type="PROSITE" id="PS51257">
    <property type="entry name" value="PROKAR_LIPOPROTEIN"/>
    <property type="match status" value="1"/>
</dbReference>
<dbReference type="Pfam" id="PF04120">
    <property type="entry name" value="Iron_permease"/>
    <property type="match status" value="1"/>
</dbReference>
<reference evidence="2" key="1">
    <citation type="submission" date="2020-11" db="EMBL/GenBank/DDBJ databases">
        <title>Bacterial whole genome sequence for Panacibacter sp. DH6.</title>
        <authorList>
            <person name="Le V."/>
            <person name="Ko S."/>
            <person name="Ahn C.-Y."/>
            <person name="Oh H.-M."/>
        </authorList>
    </citation>
    <scope>NUCLEOTIDE SEQUENCE</scope>
    <source>
        <strain evidence="2">DH6</strain>
    </source>
</reference>
<protein>
    <submittedName>
        <fullName evidence="2">Low affinity iron permease family protein</fullName>
    </submittedName>
</protein>
<evidence type="ECO:0000313" key="3">
    <source>
        <dbReference type="Proteomes" id="UP000628448"/>
    </source>
</evidence>
<dbReference type="RefSeq" id="WP_196990082.1">
    <property type="nucleotide sequence ID" value="NZ_JADWYR010000001.1"/>
</dbReference>
<dbReference type="AlphaFoldDB" id="A0A931GV56"/>
<dbReference type="EMBL" id="JADWYR010000001">
    <property type="protein sequence ID" value="MBG9376060.1"/>
    <property type="molecule type" value="Genomic_DNA"/>
</dbReference>
<dbReference type="InterPro" id="IPR007251">
    <property type="entry name" value="Iron_permease_Fet4"/>
</dbReference>
<keyword evidence="1" id="KW-0812">Transmembrane</keyword>
<comment type="caution">
    <text evidence="2">The sequence shown here is derived from an EMBL/GenBank/DDBJ whole genome shotgun (WGS) entry which is preliminary data.</text>
</comment>
<feature type="transmembrane region" description="Helical" evidence="1">
    <location>
        <begin position="52"/>
        <end position="71"/>
    </location>
</feature>
<keyword evidence="1" id="KW-0472">Membrane</keyword>
<keyword evidence="1" id="KW-1133">Transmembrane helix</keyword>
<evidence type="ECO:0000313" key="2">
    <source>
        <dbReference type="EMBL" id="MBG9376060.1"/>
    </source>
</evidence>
<dbReference type="GO" id="GO:0055085">
    <property type="term" value="P:transmembrane transport"/>
    <property type="evidence" value="ECO:0007669"/>
    <property type="project" value="InterPro"/>
</dbReference>
<name>A0A931GV56_9BACT</name>
<feature type="transmembrane region" description="Helical" evidence="1">
    <location>
        <begin position="28"/>
        <end position="46"/>
    </location>
</feature>
<proteinExistence type="predicted"/>
<sequence length="153" mass="17204">MVHHKKGIARVFDVFSTKVTKATGSPSAFIIACFIILTWSLTGPLFGFSDTWQLVINTGTTIITFLMVFVIQQSQNKDTVALHLKLNELIAATKGASNRLIDVEDLTAQELEVIKKFYIKLSRLAKEEADITCTHSYEEAEELHMRKADKDRS</sequence>
<keyword evidence="3" id="KW-1185">Reference proteome</keyword>
<gene>
    <name evidence="2" type="ORF">I5907_07430</name>
</gene>